<evidence type="ECO:0000256" key="5">
    <source>
        <dbReference type="ARBA" id="ARBA00022856"/>
    </source>
</evidence>
<keyword evidence="7" id="KW-0449">Lipoprotein</keyword>
<organism evidence="10 11">
    <name type="scientific">Virgibacillus halodenitrificans</name>
    <name type="common">Bacillus halodenitrificans</name>
    <dbReference type="NCBI Taxonomy" id="1482"/>
    <lineage>
        <taxon>Bacteria</taxon>
        <taxon>Bacillati</taxon>
        <taxon>Bacillota</taxon>
        <taxon>Bacilli</taxon>
        <taxon>Bacillales</taxon>
        <taxon>Bacillaceae</taxon>
        <taxon>Virgibacillus</taxon>
    </lineage>
</organism>
<dbReference type="PROSITE" id="PS01040">
    <property type="entry name" value="SBP_BACTERIAL_5"/>
    <property type="match status" value="1"/>
</dbReference>
<keyword evidence="5" id="KW-0653">Protein transport</keyword>
<dbReference type="KEGG" id="vhl:BME96_15985"/>
<evidence type="ECO:0000313" key="11">
    <source>
        <dbReference type="Proteomes" id="UP000182945"/>
    </source>
</evidence>
<reference evidence="10 11" key="1">
    <citation type="submission" date="2016-11" db="EMBL/GenBank/DDBJ databases">
        <title>Complete genome sequencing of Virgibacillus halodenitrificans PDB-F2.</title>
        <authorList>
            <person name="Sun Z."/>
            <person name="Zhou Y."/>
            <person name="Li H."/>
        </authorList>
    </citation>
    <scope>NUCLEOTIDE SEQUENCE [LARGE SCALE GENOMIC DNA]</scope>
    <source>
        <strain evidence="10 11">PDB-F2</strain>
    </source>
</reference>
<evidence type="ECO:0000256" key="3">
    <source>
        <dbReference type="ARBA" id="ARBA00022448"/>
    </source>
</evidence>
<dbReference type="InterPro" id="IPR030678">
    <property type="entry name" value="Peptide/Ni-bd"/>
</dbReference>
<accession>A0AAC9NMD8</accession>
<evidence type="ECO:0000256" key="8">
    <source>
        <dbReference type="SAM" id="SignalP"/>
    </source>
</evidence>
<dbReference type="Gene3D" id="3.90.76.10">
    <property type="entry name" value="Dipeptide-binding Protein, Domain 1"/>
    <property type="match status" value="1"/>
</dbReference>
<dbReference type="AlphaFoldDB" id="A0AAC9NMD8"/>
<comment type="similarity">
    <text evidence="2">Belongs to the bacterial solute-binding protein 5 family.</text>
</comment>
<evidence type="ECO:0000256" key="4">
    <source>
        <dbReference type="ARBA" id="ARBA00022729"/>
    </source>
</evidence>
<dbReference type="Pfam" id="PF00496">
    <property type="entry name" value="SBP_bac_5"/>
    <property type="match status" value="1"/>
</dbReference>
<dbReference type="CDD" id="cd08504">
    <property type="entry name" value="PBP2_OppA"/>
    <property type="match status" value="1"/>
</dbReference>
<dbReference type="EMBL" id="CP017962">
    <property type="protein sequence ID" value="APC49599.1"/>
    <property type="molecule type" value="Genomic_DNA"/>
</dbReference>
<keyword evidence="4 8" id="KW-0732">Signal</keyword>
<dbReference type="GO" id="GO:0043190">
    <property type="term" value="C:ATP-binding cassette (ABC) transporter complex"/>
    <property type="evidence" value="ECO:0007669"/>
    <property type="project" value="InterPro"/>
</dbReference>
<dbReference type="Gene3D" id="3.40.190.10">
    <property type="entry name" value="Periplasmic binding protein-like II"/>
    <property type="match status" value="1"/>
</dbReference>
<name>A0AAC9NMD8_VIRHA</name>
<evidence type="ECO:0000256" key="7">
    <source>
        <dbReference type="ARBA" id="ARBA00023288"/>
    </source>
</evidence>
<dbReference type="PIRSF" id="PIRSF002741">
    <property type="entry name" value="MppA"/>
    <property type="match status" value="1"/>
</dbReference>
<dbReference type="SUPFAM" id="SSF53850">
    <property type="entry name" value="Periplasmic binding protein-like II"/>
    <property type="match status" value="1"/>
</dbReference>
<dbReference type="GO" id="GO:0030288">
    <property type="term" value="C:outer membrane-bounded periplasmic space"/>
    <property type="evidence" value="ECO:0007669"/>
    <property type="project" value="UniProtKB-ARBA"/>
</dbReference>
<dbReference type="FunFam" id="3.10.105.10:FF:000001">
    <property type="entry name" value="Oligopeptide ABC transporter, oligopeptide-binding protein"/>
    <property type="match status" value="1"/>
</dbReference>
<dbReference type="PANTHER" id="PTHR30290">
    <property type="entry name" value="PERIPLASMIC BINDING COMPONENT OF ABC TRANSPORTER"/>
    <property type="match status" value="1"/>
</dbReference>
<dbReference type="PANTHER" id="PTHR30290:SF10">
    <property type="entry name" value="PERIPLASMIC OLIGOPEPTIDE-BINDING PROTEIN-RELATED"/>
    <property type="match status" value="1"/>
</dbReference>
<feature type="domain" description="Solute-binding protein family 5" evidence="9">
    <location>
        <begin position="88"/>
        <end position="474"/>
    </location>
</feature>
<feature type="chain" id="PRO_5042268364" evidence="8">
    <location>
        <begin position="25"/>
        <end position="557"/>
    </location>
</feature>
<feature type="signal peptide" evidence="8">
    <location>
        <begin position="1"/>
        <end position="24"/>
    </location>
</feature>
<keyword evidence="3" id="KW-0813">Transport</keyword>
<dbReference type="Proteomes" id="UP000182945">
    <property type="component" value="Chromosome"/>
</dbReference>
<proteinExistence type="inferred from homology"/>
<sequence>MKLLKSNLLITIGLLLFAFLSACSSGNSESAANEDSTDKNGDPKQELSLLSKDTIPTMDPHMGTDVISFQFIGESREGLYRLGDNLDLKPGIAKDHQVSEDGLTWTFNLREDAKWSNGDSVTAHDFVYAWQRAVNPETGSEYGPYMMGGVIKNATAINKGEKDMEDLGVKADGDFTLVVTLEKPTPYFESLTTRSTFMPLNQKFVEEQGDKFATSADTLLSNGPFLLKDWESTSSSWNLVKNPNYWDKEAVKLEKLSFDVVKDPQTSVDLYESGKVDRTDLNSDLVDQFSAQDDFVVTPETALYYLKLNQTKSEALANNNIRKALSMAIDKSSLVNELLNDGSIVSNGYAPLNFAKHPETGEGFREINGGLITYDVEAAKELWNKGLIEIGKEKVELEILSSDTEISKTLGEYLANQLSNNLPGLSVKLKQVPFEQRLDLDTNMDYQIEIAGWGPSYLDLYTWMDLWLTDGGNNKTGYSNKEYDKLVKSTVDELALDPVKRFEAFLEAEKILAEDVPVVPLYQSGRSQLIAPKIEGVISRPFGPKYEYKWAEVVAGE</sequence>
<gene>
    <name evidence="10" type="ORF">BME96_15985</name>
</gene>
<evidence type="ECO:0000256" key="6">
    <source>
        <dbReference type="ARBA" id="ARBA00023139"/>
    </source>
</evidence>
<dbReference type="InterPro" id="IPR000914">
    <property type="entry name" value="SBP_5_dom"/>
</dbReference>
<comment type="subcellular location">
    <subcellularLocation>
        <location evidence="1">Cell membrane</location>
        <topology evidence="1">Lipid-anchor</topology>
    </subcellularLocation>
</comment>
<keyword evidence="5" id="KW-0571">Peptide transport</keyword>
<evidence type="ECO:0000259" key="9">
    <source>
        <dbReference type="Pfam" id="PF00496"/>
    </source>
</evidence>
<dbReference type="GeneID" id="71515913"/>
<protein>
    <submittedName>
        <fullName evidence="10">Peptide ABC transporter substrate-binding protein</fullName>
    </submittedName>
</protein>
<dbReference type="RefSeq" id="WP_071649605.1">
    <property type="nucleotide sequence ID" value="NZ_CP017962.1"/>
</dbReference>
<evidence type="ECO:0000313" key="10">
    <source>
        <dbReference type="EMBL" id="APC49599.1"/>
    </source>
</evidence>
<evidence type="ECO:0000256" key="2">
    <source>
        <dbReference type="ARBA" id="ARBA00005695"/>
    </source>
</evidence>
<dbReference type="InterPro" id="IPR039424">
    <property type="entry name" value="SBP_5"/>
</dbReference>
<dbReference type="PROSITE" id="PS51257">
    <property type="entry name" value="PROKAR_LIPOPROTEIN"/>
    <property type="match status" value="1"/>
</dbReference>
<dbReference type="FunFam" id="3.90.76.10:FF:000001">
    <property type="entry name" value="Oligopeptide ABC transporter substrate-binding protein"/>
    <property type="match status" value="1"/>
</dbReference>
<keyword evidence="6" id="KW-0564">Palmitate</keyword>
<dbReference type="GO" id="GO:1904680">
    <property type="term" value="F:peptide transmembrane transporter activity"/>
    <property type="evidence" value="ECO:0007669"/>
    <property type="project" value="TreeGrafter"/>
</dbReference>
<dbReference type="Gene3D" id="3.10.105.10">
    <property type="entry name" value="Dipeptide-binding Protein, Domain 3"/>
    <property type="match status" value="1"/>
</dbReference>
<evidence type="ECO:0000256" key="1">
    <source>
        <dbReference type="ARBA" id="ARBA00004193"/>
    </source>
</evidence>
<dbReference type="InterPro" id="IPR023765">
    <property type="entry name" value="SBP_5_CS"/>
</dbReference>
<dbReference type="GO" id="GO:0015833">
    <property type="term" value="P:peptide transport"/>
    <property type="evidence" value="ECO:0007669"/>
    <property type="project" value="UniProtKB-KW"/>
</dbReference>